<name>A0A928W314_9CYAN</name>
<sequence>MHKPNYFSTPLRSLVEATGWRTNDRGEIELGDAATNPNHSPWEPHPEYDRVSQ</sequence>
<gene>
    <name evidence="2" type="ORF">IQ235_16300</name>
</gene>
<keyword evidence="3" id="KW-1185">Reference proteome</keyword>
<evidence type="ECO:0000256" key="1">
    <source>
        <dbReference type="SAM" id="MobiDB-lite"/>
    </source>
</evidence>
<evidence type="ECO:0000313" key="2">
    <source>
        <dbReference type="EMBL" id="MBE9042335.1"/>
    </source>
</evidence>
<comment type="caution">
    <text evidence="2">The sequence shown here is derived from an EMBL/GenBank/DDBJ whole genome shotgun (WGS) entry which is preliminary data.</text>
</comment>
<dbReference type="Proteomes" id="UP000621799">
    <property type="component" value="Unassembled WGS sequence"/>
</dbReference>
<dbReference type="AlphaFoldDB" id="A0A928W314"/>
<organism evidence="2 3">
    <name type="scientific">Zarconia navalis LEGE 11467</name>
    <dbReference type="NCBI Taxonomy" id="1828826"/>
    <lineage>
        <taxon>Bacteria</taxon>
        <taxon>Bacillati</taxon>
        <taxon>Cyanobacteriota</taxon>
        <taxon>Cyanophyceae</taxon>
        <taxon>Oscillatoriophycideae</taxon>
        <taxon>Oscillatoriales</taxon>
        <taxon>Oscillatoriales incertae sedis</taxon>
        <taxon>Zarconia</taxon>
        <taxon>Zarconia navalis</taxon>
    </lineage>
</organism>
<accession>A0A928W314</accession>
<evidence type="ECO:0000313" key="3">
    <source>
        <dbReference type="Proteomes" id="UP000621799"/>
    </source>
</evidence>
<reference evidence="2" key="1">
    <citation type="submission" date="2020-10" db="EMBL/GenBank/DDBJ databases">
        <authorList>
            <person name="Castelo-Branco R."/>
            <person name="Eusebio N."/>
            <person name="Adriana R."/>
            <person name="Vieira A."/>
            <person name="Brugerolle De Fraissinette N."/>
            <person name="Rezende De Castro R."/>
            <person name="Schneider M.P."/>
            <person name="Vasconcelos V."/>
            <person name="Leao P.N."/>
        </authorList>
    </citation>
    <scope>NUCLEOTIDE SEQUENCE</scope>
    <source>
        <strain evidence="2">LEGE 11467</strain>
    </source>
</reference>
<feature type="compositionally biased region" description="Basic and acidic residues" evidence="1">
    <location>
        <begin position="42"/>
        <end position="53"/>
    </location>
</feature>
<feature type="region of interest" description="Disordered" evidence="1">
    <location>
        <begin position="25"/>
        <end position="53"/>
    </location>
</feature>
<protein>
    <submittedName>
        <fullName evidence="2">Uncharacterized protein</fullName>
    </submittedName>
</protein>
<proteinExistence type="predicted"/>
<dbReference type="EMBL" id="JADEXN010000338">
    <property type="protein sequence ID" value="MBE9042335.1"/>
    <property type="molecule type" value="Genomic_DNA"/>
</dbReference>